<gene>
    <name evidence="2" type="ORF">CPELLU_LOCUS21120</name>
</gene>
<proteinExistence type="predicted"/>
<evidence type="ECO:0000256" key="1">
    <source>
        <dbReference type="SAM" id="MobiDB-lite"/>
    </source>
</evidence>
<protein>
    <submittedName>
        <fullName evidence="2">10733_t:CDS:1</fullName>
    </submittedName>
</protein>
<keyword evidence="3" id="KW-1185">Reference proteome</keyword>
<accession>A0A9N9PMK3</accession>
<comment type="caution">
    <text evidence="2">The sequence shown here is derived from an EMBL/GenBank/DDBJ whole genome shotgun (WGS) entry which is preliminary data.</text>
</comment>
<reference evidence="2" key="1">
    <citation type="submission" date="2021-06" db="EMBL/GenBank/DDBJ databases">
        <authorList>
            <person name="Kallberg Y."/>
            <person name="Tangrot J."/>
            <person name="Rosling A."/>
        </authorList>
    </citation>
    <scope>NUCLEOTIDE SEQUENCE</scope>
    <source>
        <strain evidence="2">FL966</strain>
    </source>
</reference>
<feature type="non-terminal residue" evidence="2">
    <location>
        <position position="44"/>
    </location>
</feature>
<feature type="compositionally biased region" description="Polar residues" evidence="1">
    <location>
        <begin position="30"/>
        <end position="44"/>
    </location>
</feature>
<sequence length="44" mass="4848">TSLSKKKVFSLANTGKNNVLKKNINRDNTNKVSEPSTGNEEITQ</sequence>
<feature type="region of interest" description="Disordered" evidence="1">
    <location>
        <begin position="20"/>
        <end position="44"/>
    </location>
</feature>
<feature type="non-terminal residue" evidence="2">
    <location>
        <position position="1"/>
    </location>
</feature>
<dbReference type="Proteomes" id="UP000789759">
    <property type="component" value="Unassembled WGS sequence"/>
</dbReference>
<dbReference type="EMBL" id="CAJVQA010073657">
    <property type="protein sequence ID" value="CAG8834514.1"/>
    <property type="molecule type" value="Genomic_DNA"/>
</dbReference>
<dbReference type="AlphaFoldDB" id="A0A9N9PMK3"/>
<evidence type="ECO:0000313" key="2">
    <source>
        <dbReference type="EMBL" id="CAG8834514.1"/>
    </source>
</evidence>
<evidence type="ECO:0000313" key="3">
    <source>
        <dbReference type="Proteomes" id="UP000789759"/>
    </source>
</evidence>
<organism evidence="2 3">
    <name type="scientific">Cetraspora pellucida</name>
    <dbReference type="NCBI Taxonomy" id="1433469"/>
    <lineage>
        <taxon>Eukaryota</taxon>
        <taxon>Fungi</taxon>
        <taxon>Fungi incertae sedis</taxon>
        <taxon>Mucoromycota</taxon>
        <taxon>Glomeromycotina</taxon>
        <taxon>Glomeromycetes</taxon>
        <taxon>Diversisporales</taxon>
        <taxon>Gigasporaceae</taxon>
        <taxon>Cetraspora</taxon>
    </lineage>
</organism>
<name>A0A9N9PMK3_9GLOM</name>